<dbReference type="PANTHER" id="PTHR24114">
    <property type="entry name" value="LEUCINE RICH REPEAT FAMILY PROTEIN"/>
    <property type="match status" value="1"/>
</dbReference>
<protein>
    <submittedName>
        <fullName evidence="3">Leucine rich repeat containing 74A</fullName>
    </submittedName>
</protein>
<proteinExistence type="predicted"/>
<dbReference type="OrthoDB" id="120976at2759"/>
<name>A0A8C5ALG4_GADMO</name>
<feature type="region of interest" description="Disordered" evidence="1">
    <location>
        <begin position="13"/>
        <end position="45"/>
    </location>
</feature>
<dbReference type="InterPro" id="IPR052394">
    <property type="entry name" value="LRR-containing"/>
</dbReference>
<dbReference type="RefSeq" id="XP_030212449.1">
    <property type="nucleotide sequence ID" value="XM_030356589.1"/>
</dbReference>
<dbReference type="PANTHER" id="PTHR24114:SF49">
    <property type="entry name" value="LEUCINE-RICH REPEAT-CONTAINING PROTEIN 74A"/>
    <property type="match status" value="1"/>
</dbReference>
<organism evidence="3 4">
    <name type="scientific">Gadus morhua</name>
    <name type="common">Atlantic cod</name>
    <dbReference type="NCBI Taxonomy" id="8049"/>
    <lineage>
        <taxon>Eukaryota</taxon>
        <taxon>Metazoa</taxon>
        <taxon>Chordata</taxon>
        <taxon>Craniata</taxon>
        <taxon>Vertebrata</taxon>
        <taxon>Euteleostomi</taxon>
        <taxon>Actinopterygii</taxon>
        <taxon>Neopterygii</taxon>
        <taxon>Teleostei</taxon>
        <taxon>Neoteleostei</taxon>
        <taxon>Acanthomorphata</taxon>
        <taxon>Zeiogadaria</taxon>
        <taxon>Gadariae</taxon>
        <taxon>Gadiformes</taxon>
        <taxon>Gadoidei</taxon>
        <taxon>Gadidae</taxon>
        <taxon>Gadus</taxon>
    </lineage>
</organism>
<evidence type="ECO:0000259" key="2">
    <source>
        <dbReference type="PROSITE" id="PS50222"/>
    </source>
</evidence>
<feature type="region of interest" description="Disordered" evidence="1">
    <location>
        <begin position="449"/>
        <end position="476"/>
    </location>
</feature>
<dbReference type="Proteomes" id="UP000694546">
    <property type="component" value="Chromosome 5"/>
</dbReference>
<dbReference type="AlphaFoldDB" id="A0A8C5ALG4"/>
<gene>
    <name evidence="3" type="primary">lrrc74a</name>
</gene>
<dbReference type="Pfam" id="PF13516">
    <property type="entry name" value="LRR_6"/>
    <property type="match status" value="6"/>
</dbReference>
<accession>A0A8C5ALG4</accession>
<dbReference type="GeneID" id="115543912"/>
<reference evidence="3" key="1">
    <citation type="submission" date="2025-08" db="UniProtKB">
        <authorList>
            <consortium name="Ensembl"/>
        </authorList>
    </citation>
    <scope>IDENTIFICATION</scope>
</reference>
<dbReference type="SUPFAM" id="SSF52047">
    <property type="entry name" value="RNI-like"/>
    <property type="match status" value="1"/>
</dbReference>
<feature type="region of interest" description="Disordered" evidence="1">
    <location>
        <begin position="489"/>
        <end position="514"/>
    </location>
</feature>
<feature type="compositionally biased region" description="Basic residues" evidence="1">
    <location>
        <begin position="623"/>
        <end position="638"/>
    </location>
</feature>
<dbReference type="Gene3D" id="1.10.238.10">
    <property type="entry name" value="EF-hand"/>
    <property type="match status" value="1"/>
</dbReference>
<dbReference type="Gene3D" id="3.80.10.10">
    <property type="entry name" value="Ribonuclease Inhibitor"/>
    <property type="match status" value="2"/>
</dbReference>
<dbReference type="InterPro" id="IPR011992">
    <property type="entry name" value="EF-hand-dom_pair"/>
</dbReference>
<dbReference type="InterPro" id="IPR001611">
    <property type="entry name" value="Leu-rich_rpt"/>
</dbReference>
<feature type="compositionally biased region" description="Acidic residues" evidence="1">
    <location>
        <begin position="24"/>
        <end position="35"/>
    </location>
</feature>
<sequence length="638" mass="70908">MSLLYLDSLTIKEDDSNSSTENLSLEEDLDSDLEPDEKPNHKPSTTAEVYLEACRLTGVVPVSYFIRHLGTSTMDLNHHGLGPLGCKALAIALVTDMTISTLELADNHILAEGAKHLVEMLKANFTINTMDLSDNHLQSVGAECIGKMLLENISLKSLKLSGNKFTEDDAKFFADALSSNYRVKHLDLSHNAFSGRGGEHLGQMLANNEGLETLDLSWNHLRMKGAVAFSAGLKVNITLKHLDLSWNGFGNEGALAMGEALKYNNTLVHLNLNNNRITNEGVGTLCKGLEFNDTLRVLLLAYNSLTVEGALALVNVVKNSHKTALEDINICNVLVNENFVRLLELTCQEHPSLEVQYGGVGGFIAKKPPKRLDPMKVIQDYLDQRKLRLWDFFRNIDKDGTMRVPVGDFRKAVQQSSIPLDRYQIEELIQRLDRERTGMVDYRGLADTRKQMMKDHRRQLRKTESRQKKEKQKSDRILKTFQSAVEAVTPHESMVMSPGAGAKEDSSGPQHFSATPLSSWHHIVMSNSSRYSVTNLSSEHVHQPHHHLHREQQRPTSSPAMRSYSHPNLLDDSPRSGPGKTGSSAQGTHSDPEGDVGKLSAATDHLTRSRPALNKQLSAGKSKTGKVKKKKKKRVEKA</sequence>
<dbReference type="InterPro" id="IPR032675">
    <property type="entry name" value="LRR_dom_sf"/>
</dbReference>
<dbReference type="InterPro" id="IPR002048">
    <property type="entry name" value="EF_hand_dom"/>
</dbReference>
<evidence type="ECO:0000313" key="3">
    <source>
        <dbReference type="Ensembl" id="ENSGMOP00000032390.1"/>
    </source>
</evidence>
<evidence type="ECO:0000256" key="1">
    <source>
        <dbReference type="SAM" id="MobiDB-lite"/>
    </source>
</evidence>
<dbReference type="GeneTree" id="ENSGT00940000154297"/>
<reference evidence="3" key="2">
    <citation type="submission" date="2025-09" db="UniProtKB">
        <authorList>
            <consortium name="Ensembl"/>
        </authorList>
    </citation>
    <scope>IDENTIFICATION</scope>
</reference>
<feature type="region of interest" description="Disordered" evidence="1">
    <location>
        <begin position="536"/>
        <end position="638"/>
    </location>
</feature>
<dbReference type="Ensembl" id="ENSGMOT00000053296.1">
    <property type="protein sequence ID" value="ENSGMOP00000032390.1"/>
    <property type="gene ID" value="ENSGMOG00000034383.1"/>
</dbReference>
<feature type="compositionally biased region" description="Basic and acidic residues" evidence="1">
    <location>
        <begin position="461"/>
        <end position="476"/>
    </location>
</feature>
<evidence type="ECO:0000313" key="4">
    <source>
        <dbReference type="Proteomes" id="UP000694546"/>
    </source>
</evidence>
<dbReference type="PROSITE" id="PS50222">
    <property type="entry name" value="EF_HAND_2"/>
    <property type="match status" value="1"/>
</dbReference>
<keyword evidence="4" id="KW-1185">Reference proteome</keyword>
<feature type="domain" description="EF-hand" evidence="2">
    <location>
        <begin position="384"/>
        <end position="419"/>
    </location>
</feature>
<dbReference type="SMART" id="SM00368">
    <property type="entry name" value="LRR_RI"/>
    <property type="match status" value="8"/>
</dbReference>
<dbReference type="GO" id="GO:0005509">
    <property type="term" value="F:calcium ion binding"/>
    <property type="evidence" value="ECO:0007669"/>
    <property type="project" value="InterPro"/>
</dbReference>
<dbReference type="SUPFAM" id="SSF47473">
    <property type="entry name" value="EF-hand"/>
    <property type="match status" value="1"/>
</dbReference>
<dbReference type="OMA" id="PINRYQV"/>